<evidence type="ECO:0000256" key="3">
    <source>
        <dbReference type="ARBA" id="ARBA00022729"/>
    </source>
</evidence>
<organism evidence="5 6">
    <name type="scientific">Populus trichocarpa</name>
    <name type="common">Western balsam poplar</name>
    <name type="synonym">Populus balsamifera subsp. trichocarpa</name>
    <dbReference type="NCBI Taxonomy" id="3694"/>
    <lineage>
        <taxon>Eukaryota</taxon>
        <taxon>Viridiplantae</taxon>
        <taxon>Streptophyta</taxon>
        <taxon>Embryophyta</taxon>
        <taxon>Tracheophyta</taxon>
        <taxon>Spermatophyta</taxon>
        <taxon>Magnoliopsida</taxon>
        <taxon>eudicotyledons</taxon>
        <taxon>Gunneridae</taxon>
        <taxon>Pentapetalae</taxon>
        <taxon>rosids</taxon>
        <taxon>fabids</taxon>
        <taxon>Malpighiales</taxon>
        <taxon>Salicaceae</taxon>
        <taxon>Saliceae</taxon>
        <taxon>Populus</taxon>
    </lineage>
</organism>
<keyword evidence="2" id="KW-0449">Lipoprotein</keyword>
<evidence type="ECO:0000256" key="2">
    <source>
        <dbReference type="ARBA" id="ARBA00022622"/>
    </source>
</evidence>
<sequence length="190" mass="21386">MIFLTQKFYDGLLKKLVAKKETLIDKNQKSIAPGHFERHWGLFYYDGKPKFPIDLSGKGNDKMLIAAKGVQYMSPRWCVFNEENKNLSMIADEISYACSSAACTSLGYGSSCSKMDIDGNVSYAFNMYFQMQDQGDYACNFNGLTMIVKTNASRESCLFPLQLVRAGERLELAYEVSIIAGLMLAFFSLM</sequence>
<dbReference type="Pfam" id="PF07983">
    <property type="entry name" value="X8"/>
    <property type="match status" value="1"/>
</dbReference>
<dbReference type="Proteomes" id="UP000006729">
    <property type="component" value="Chromosome 2"/>
</dbReference>
<dbReference type="AlphaFoldDB" id="B9P7P2"/>
<dbReference type="GO" id="GO:0005886">
    <property type="term" value="C:plasma membrane"/>
    <property type="evidence" value="ECO:0007669"/>
    <property type="project" value="UniProtKB-SubCell"/>
</dbReference>
<keyword evidence="6" id="KW-1185">Reference proteome</keyword>
<gene>
    <name evidence="5" type="ORF">POPTR_002G000700</name>
</gene>
<dbReference type="GO" id="GO:0009506">
    <property type="term" value="C:plasmodesma"/>
    <property type="evidence" value="ECO:0007669"/>
    <property type="project" value="UniProtKB-ARBA"/>
</dbReference>
<dbReference type="eggNOG" id="ENOG502QTIM">
    <property type="taxonomic scope" value="Eukaryota"/>
</dbReference>
<keyword evidence="2" id="KW-0325">Glycoprotein</keyword>
<dbReference type="SUPFAM" id="SSF51445">
    <property type="entry name" value="(Trans)glycosidases"/>
    <property type="match status" value="1"/>
</dbReference>
<dbReference type="SMART" id="SM00768">
    <property type="entry name" value="X8"/>
    <property type="match status" value="1"/>
</dbReference>
<reference evidence="5 6" key="1">
    <citation type="journal article" date="2006" name="Science">
        <title>The genome of black cottonwood, Populus trichocarpa (Torr. &amp; Gray).</title>
        <authorList>
            <person name="Tuskan G.A."/>
            <person name="Difazio S."/>
            <person name="Jansson S."/>
            <person name="Bohlmann J."/>
            <person name="Grigoriev I."/>
            <person name="Hellsten U."/>
            <person name="Putnam N."/>
            <person name="Ralph S."/>
            <person name="Rombauts S."/>
            <person name="Salamov A."/>
            <person name="Schein J."/>
            <person name="Sterck L."/>
            <person name="Aerts A."/>
            <person name="Bhalerao R.R."/>
            <person name="Bhalerao R.P."/>
            <person name="Blaudez D."/>
            <person name="Boerjan W."/>
            <person name="Brun A."/>
            <person name="Brunner A."/>
            <person name="Busov V."/>
            <person name="Campbell M."/>
            <person name="Carlson J."/>
            <person name="Chalot M."/>
            <person name="Chapman J."/>
            <person name="Chen G.L."/>
            <person name="Cooper D."/>
            <person name="Coutinho P.M."/>
            <person name="Couturier J."/>
            <person name="Covert S."/>
            <person name="Cronk Q."/>
            <person name="Cunningham R."/>
            <person name="Davis J."/>
            <person name="Degroeve S."/>
            <person name="Dejardin A."/>
            <person name="Depamphilis C."/>
            <person name="Detter J."/>
            <person name="Dirks B."/>
            <person name="Dubchak I."/>
            <person name="Duplessis S."/>
            <person name="Ehlting J."/>
            <person name="Ellis B."/>
            <person name="Gendler K."/>
            <person name="Goodstein D."/>
            <person name="Gribskov M."/>
            <person name="Grimwood J."/>
            <person name="Groover A."/>
            <person name="Gunter L."/>
            <person name="Hamberger B."/>
            <person name="Heinze B."/>
            <person name="Helariutta Y."/>
            <person name="Henrissat B."/>
            <person name="Holligan D."/>
            <person name="Holt R."/>
            <person name="Huang W."/>
            <person name="Islam-Faridi N."/>
            <person name="Jones S."/>
            <person name="Jones-Rhoades M."/>
            <person name="Jorgensen R."/>
            <person name="Joshi C."/>
            <person name="Kangasjarvi J."/>
            <person name="Karlsson J."/>
            <person name="Kelleher C."/>
            <person name="Kirkpatrick R."/>
            <person name="Kirst M."/>
            <person name="Kohler A."/>
            <person name="Kalluri U."/>
            <person name="Larimer F."/>
            <person name="Leebens-Mack J."/>
            <person name="Leple J.C."/>
            <person name="Locascio P."/>
            <person name="Lou Y."/>
            <person name="Lucas S."/>
            <person name="Martin F."/>
            <person name="Montanini B."/>
            <person name="Napoli C."/>
            <person name="Nelson D.R."/>
            <person name="Nelson C."/>
            <person name="Nieminen K."/>
            <person name="Nilsson O."/>
            <person name="Pereda V."/>
            <person name="Peter G."/>
            <person name="Philippe R."/>
            <person name="Pilate G."/>
            <person name="Poliakov A."/>
            <person name="Razumovskaya J."/>
            <person name="Richardson P."/>
            <person name="Rinaldi C."/>
            <person name="Ritland K."/>
            <person name="Rouze P."/>
            <person name="Ryaboy D."/>
            <person name="Schmutz J."/>
            <person name="Schrader J."/>
            <person name="Segerman B."/>
            <person name="Shin H."/>
            <person name="Siddiqui A."/>
            <person name="Sterky F."/>
            <person name="Terry A."/>
            <person name="Tsai C.J."/>
            <person name="Uberbacher E."/>
            <person name="Unneberg P."/>
            <person name="Vahala J."/>
            <person name="Wall K."/>
            <person name="Wessler S."/>
            <person name="Yang G."/>
            <person name="Yin T."/>
            <person name="Douglas C."/>
            <person name="Marra M."/>
            <person name="Sandberg G."/>
            <person name="Van de Peer Y."/>
            <person name="Rokhsar D."/>
        </authorList>
    </citation>
    <scope>NUCLEOTIDE SEQUENCE [LARGE SCALE GENOMIC DNA]</scope>
    <source>
        <strain evidence="6">cv. Nisqually</strain>
    </source>
</reference>
<keyword evidence="2" id="KW-0336">GPI-anchor</keyword>
<dbReference type="InterPro" id="IPR012946">
    <property type="entry name" value="X8"/>
</dbReference>
<dbReference type="FunFam" id="1.20.58.1040:FF:000002">
    <property type="entry name" value="Glucan endo-1,3-beta-glucosidase 8"/>
    <property type="match status" value="1"/>
</dbReference>
<dbReference type="EMBL" id="CM009291">
    <property type="protein sequence ID" value="PNT47003.1"/>
    <property type="molecule type" value="Genomic_DNA"/>
</dbReference>
<evidence type="ECO:0000313" key="5">
    <source>
        <dbReference type="EMBL" id="PNT47003.1"/>
    </source>
</evidence>
<evidence type="ECO:0000313" key="6">
    <source>
        <dbReference type="Proteomes" id="UP000006729"/>
    </source>
</evidence>
<feature type="domain" description="X8" evidence="4">
    <location>
        <begin position="76"/>
        <end position="159"/>
    </location>
</feature>
<protein>
    <recommendedName>
        <fullName evidence="4">X8 domain-containing protein</fullName>
    </recommendedName>
</protein>
<dbReference type="InterPro" id="IPR044788">
    <property type="entry name" value="X8_dom_prot"/>
</dbReference>
<evidence type="ECO:0000259" key="4">
    <source>
        <dbReference type="SMART" id="SM00768"/>
    </source>
</evidence>
<dbReference type="PANTHER" id="PTHR31044">
    <property type="entry name" value="BETA-1,3 GLUCANASE"/>
    <property type="match status" value="1"/>
</dbReference>
<accession>B9P7P2</accession>
<dbReference type="InterPro" id="IPR017853">
    <property type="entry name" value="GH"/>
</dbReference>
<proteinExistence type="predicted"/>
<keyword evidence="3" id="KW-0732">Signal</keyword>
<dbReference type="Gene3D" id="1.20.58.1040">
    <property type="match status" value="1"/>
</dbReference>
<keyword evidence="2" id="KW-0472">Membrane</keyword>
<name>B9P7P2_POPTR</name>
<dbReference type="HOGENOM" id="CLU_024953_2_2_1"/>
<evidence type="ECO:0000256" key="1">
    <source>
        <dbReference type="ARBA" id="ARBA00004609"/>
    </source>
</evidence>
<dbReference type="PANTHER" id="PTHR31044:SF126">
    <property type="entry name" value="GLYCOSYL HYDROLASE FAMILY 17 PROTEIN"/>
    <property type="match status" value="1"/>
</dbReference>
<dbReference type="Gene3D" id="3.20.20.80">
    <property type="entry name" value="Glycosidases"/>
    <property type="match status" value="1"/>
</dbReference>
<dbReference type="InParanoid" id="B9P7P2"/>
<dbReference type="STRING" id="3694.B9P7P2"/>
<comment type="subcellular location">
    <subcellularLocation>
        <location evidence="1">Cell membrane</location>
        <topology evidence="1">Lipid-anchor</topology>
        <topology evidence="1">GPI-anchor</topology>
    </subcellularLocation>
</comment>
<dbReference type="GO" id="GO:0098552">
    <property type="term" value="C:side of membrane"/>
    <property type="evidence" value="ECO:0007669"/>
    <property type="project" value="UniProtKB-KW"/>
</dbReference>